<comment type="caution">
    <text evidence="3">The sequence shown here is derived from an EMBL/GenBank/DDBJ whole genome shotgun (WGS) entry which is preliminary data.</text>
</comment>
<reference evidence="3 4" key="1">
    <citation type="submission" date="2021-02" db="EMBL/GenBank/DDBJ databases">
        <title>Streptomyces spirodelae sp. nov., isolated from duckweed.</title>
        <authorList>
            <person name="Saimee Y."/>
            <person name="Duangmal K."/>
        </authorList>
    </citation>
    <scope>NUCLEOTIDE SEQUENCE [LARGE SCALE GENOMIC DNA]</scope>
    <source>
        <strain evidence="3 4">DSM 42105</strain>
    </source>
</reference>
<dbReference type="PROSITE" id="PS51257">
    <property type="entry name" value="PROKAR_LIPOPROTEIN"/>
    <property type="match status" value="1"/>
</dbReference>
<dbReference type="RefSeq" id="WP_209211899.1">
    <property type="nucleotide sequence ID" value="NZ_JAFFZM010000010.1"/>
</dbReference>
<dbReference type="Proteomes" id="UP000721954">
    <property type="component" value="Unassembled WGS sequence"/>
</dbReference>
<feature type="region of interest" description="Disordered" evidence="1">
    <location>
        <begin position="26"/>
        <end position="47"/>
    </location>
</feature>
<dbReference type="Pfam" id="PF03640">
    <property type="entry name" value="Lipoprotein_15"/>
    <property type="match status" value="2"/>
</dbReference>
<feature type="compositionally biased region" description="Basic and acidic residues" evidence="1">
    <location>
        <begin position="125"/>
        <end position="137"/>
    </location>
</feature>
<feature type="compositionally biased region" description="Low complexity" evidence="1">
    <location>
        <begin position="97"/>
        <end position="109"/>
    </location>
</feature>
<dbReference type="GeneID" id="96260586"/>
<evidence type="ECO:0008006" key="5">
    <source>
        <dbReference type="Google" id="ProtNLM"/>
    </source>
</evidence>
<feature type="signal peptide" evidence="2">
    <location>
        <begin position="1"/>
        <end position="18"/>
    </location>
</feature>
<dbReference type="PANTHER" id="PTHR39335:SF1">
    <property type="entry name" value="BLL4220 PROTEIN"/>
    <property type="match status" value="1"/>
</dbReference>
<dbReference type="InterPro" id="IPR005297">
    <property type="entry name" value="Lipoprotein_repeat"/>
</dbReference>
<keyword evidence="2" id="KW-0732">Signal</keyword>
<feature type="chain" id="PRO_5046188788" description="Lipoprotein" evidence="2">
    <location>
        <begin position="19"/>
        <end position="180"/>
    </location>
</feature>
<name>A0ABS3XXZ1_9ACTN</name>
<accession>A0ABS3XXZ1</accession>
<evidence type="ECO:0000313" key="4">
    <source>
        <dbReference type="Proteomes" id="UP000721954"/>
    </source>
</evidence>
<organism evidence="3 4">
    <name type="scientific">Streptomyces smyrnaeus</name>
    <dbReference type="NCBI Taxonomy" id="1387713"/>
    <lineage>
        <taxon>Bacteria</taxon>
        <taxon>Bacillati</taxon>
        <taxon>Actinomycetota</taxon>
        <taxon>Actinomycetes</taxon>
        <taxon>Kitasatosporales</taxon>
        <taxon>Streptomycetaceae</taxon>
        <taxon>Streptomyces</taxon>
    </lineage>
</organism>
<dbReference type="PANTHER" id="PTHR39335">
    <property type="entry name" value="BLL4220 PROTEIN"/>
    <property type="match status" value="1"/>
</dbReference>
<protein>
    <recommendedName>
        <fullName evidence="5">Lipoprotein</fullName>
    </recommendedName>
</protein>
<keyword evidence="4" id="KW-1185">Reference proteome</keyword>
<evidence type="ECO:0000313" key="3">
    <source>
        <dbReference type="EMBL" id="MBO8200254.1"/>
    </source>
</evidence>
<sequence length="180" mass="19080">MRNTTWTAVCAAAAVLWAAVLSGCSDGGDGGPSPSPSPTKKEGTVQVRSSDLGRILVDGTGRTLYLFEADKSSRSTCEGGCAQAWPPVVVKGKAEPEAGAGARSELLGTGEREGGERQVTYDGHPLYRYEGDEKPGDTEGQGLDQFGAEWFVLDPSGKKITREEKEKKPSKKPRQTDGGY</sequence>
<feature type="region of interest" description="Disordered" evidence="1">
    <location>
        <begin position="95"/>
        <end position="180"/>
    </location>
</feature>
<proteinExistence type="predicted"/>
<dbReference type="EMBL" id="JAFFZM010000010">
    <property type="protein sequence ID" value="MBO8200254.1"/>
    <property type="molecule type" value="Genomic_DNA"/>
</dbReference>
<evidence type="ECO:0000256" key="1">
    <source>
        <dbReference type="SAM" id="MobiDB-lite"/>
    </source>
</evidence>
<feature type="compositionally biased region" description="Basic and acidic residues" evidence="1">
    <location>
        <begin position="156"/>
        <end position="167"/>
    </location>
</feature>
<gene>
    <name evidence="3" type="ORF">JW613_18390</name>
</gene>
<evidence type="ECO:0000256" key="2">
    <source>
        <dbReference type="SAM" id="SignalP"/>
    </source>
</evidence>